<dbReference type="AlphaFoldDB" id="A0A8X6X7K1"/>
<proteinExistence type="predicted"/>
<organism evidence="1 2">
    <name type="scientific">Trichonephila inaurata madagascariensis</name>
    <dbReference type="NCBI Taxonomy" id="2747483"/>
    <lineage>
        <taxon>Eukaryota</taxon>
        <taxon>Metazoa</taxon>
        <taxon>Ecdysozoa</taxon>
        <taxon>Arthropoda</taxon>
        <taxon>Chelicerata</taxon>
        <taxon>Arachnida</taxon>
        <taxon>Araneae</taxon>
        <taxon>Araneomorphae</taxon>
        <taxon>Entelegynae</taxon>
        <taxon>Araneoidea</taxon>
        <taxon>Nephilidae</taxon>
        <taxon>Trichonephila</taxon>
        <taxon>Trichonephila inaurata</taxon>
    </lineage>
</organism>
<accession>A0A8X6X7K1</accession>
<protein>
    <submittedName>
        <fullName evidence="1">Uncharacterized protein</fullName>
    </submittedName>
</protein>
<sequence>MSGLRLFRNVKGRPTKPLFDLQEEIIASERHPLSASLLDQRKEGKERTKSWIPFPPVIQATSFWPLCYVAHVRGIHQPQQQALMNAQQSPRLRILPVR</sequence>
<dbReference type="Proteomes" id="UP000886998">
    <property type="component" value="Unassembled WGS sequence"/>
</dbReference>
<evidence type="ECO:0000313" key="2">
    <source>
        <dbReference type="Proteomes" id="UP000886998"/>
    </source>
</evidence>
<comment type="caution">
    <text evidence="1">The sequence shown here is derived from an EMBL/GenBank/DDBJ whole genome shotgun (WGS) entry which is preliminary data.</text>
</comment>
<dbReference type="EMBL" id="BMAV01006050">
    <property type="protein sequence ID" value="GFY47665.1"/>
    <property type="molecule type" value="Genomic_DNA"/>
</dbReference>
<name>A0A8X6X7K1_9ARAC</name>
<evidence type="ECO:0000313" key="1">
    <source>
        <dbReference type="EMBL" id="GFY47665.1"/>
    </source>
</evidence>
<keyword evidence="2" id="KW-1185">Reference proteome</keyword>
<gene>
    <name evidence="1" type="ORF">TNIN_104821</name>
</gene>
<reference evidence="1" key="1">
    <citation type="submission" date="2020-08" db="EMBL/GenBank/DDBJ databases">
        <title>Multicomponent nature underlies the extraordinary mechanical properties of spider dragline silk.</title>
        <authorList>
            <person name="Kono N."/>
            <person name="Nakamura H."/>
            <person name="Mori M."/>
            <person name="Yoshida Y."/>
            <person name="Ohtoshi R."/>
            <person name="Malay A.D."/>
            <person name="Moran D.A.P."/>
            <person name="Tomita M."/>
            <person name="Numata K."/>
            <person name="Arakawa K."/>
        </authorList>
    </citation>
    <scope>NUCLEOTIDE SEQUENCE</scope>
</reference>